<sequence>MRSHLLWMAFMLVAALADHMYEIRDLVVRGGFTLLQDRSVVRNRLVIRTNKVTTGKDVKESMNINPRKRGRDENVPQRILAEAPPGRSPSPRPKSNTQGHGTAPAQDTGRTQSPVRSFSGSVYGSEELVGDLVLTNQHERVKTSRKAGLEAIRQAREYGDKADTARSASIVALHRDGVHAMAKFHNDIHKNSELEKQQIDEAVQHHEQAHAATMARNKMKCAGWRYIQGPTSSSSE</sequence>
<evidence type="ECO:0000313" key="3">
    <source>
        <dbReference type="EMBL" id="CAF9926827.1"/>
    </source>
</evidence>
<dbReference type="EMBL" id="CAJPDQ010000026">
    <property type="protein sequence ID" value="CAF9926827.1"/>
    <property type="molecule type" value="Genomic_DNA"/>
</dbReference>
<feature type="chain" id="PRO_5034748259" evidence="2">
    <location>
        <begin position="18"/>
        <end position="236"/>
    </location>
</feature>
<dbReference type="AlphaFoldDB" id="A0A8H3IG63"/>
<evidence type="ECO:0000313" key="4">
    <source>
        <dbReference type="Proteomes" id="UP000664169"/>
    </source>
</evidence>
<feature type="region of interest" description="Disordered" evidence="1">
    <location>
        <begin position="57"/>
        <end position="119"/>
    </location>
</feature>
<evidence type="ECO:0000256" key="1">
    <source>
        <dbReference type="SAM" id="MobiDB-lite"/>
    </source>
</evidence>
<dbReference type="Proteomes" id="UP000664169">
    <property type="component" value="Unassembled WGS sequence"/>
</dbReference>
<name>A0A8H3IG63_9LECA</name>
<proteinExistence type="predicted"/>
<reference evidence="3" key="1">
    <citation type="submission" date="2021-03" db="EMBL/GenBank/DDBJ databases">
        <authorList>
            <person name="Tagirdzhanova G."/>
        </authorList>
    </citation>
    <scope>NUCLEOTIDE SEQUENCE</scope>
</reference>
<feature type="signal peptide" evidence="2">
    <location>
        <begin position="1"/>
        <end position="17"/>
    </location>
</feature>
<organism evidence="3 4">
    <name type="scientific">Gomphillus americanus</name>
    <dbReference type="NCBI Taxonomy" id="1940652"/>
    <lineage>
        <taxon>Eukaryota</taxon>
        <taxon>Fungi</taxon>
        <taxon>Dikarya</taxon>
        <taxon>Ascomycota</taxon>
        <taxon>Pezizomycotina</taxon>
        <taxon>Lecanoromycetes</taxon>
        <taxon>OSLEUM clade</taxon>
        <taxon>Ostropomycetidae</taxon>
        <taxon>Ostropales</taxon>
        <taxon>Graphidaceae</taxon>
        <taxon>Gomphilloideae</taxon>
        <taxon>Gomphillus</taxon>
    </lineage>
</organism>
<evidence type="ECO:0000256" key="2">
    <source>
        <dbReference type="SAM" id="SignalP"/>
    </source>
</evidence>
<protein>
    <submittedName>
        <fullName evidence="3">Uncharacterized protein</fullName>
    </submittedName>
</protein>
<gene>
    <name evidence="3" type="ORF">GOMPHAMPRED_004238</name>
</gene>
<feature type="compositionally biased region" description="Polar residues" evidence="1">
    <location>
        <begin position="108"/>
        <end position="119"/>
    </location>
</feature>
<keyword evidence="2" id="KW-0732">Signal</keyword>
<accession>A0A8H3IG63</accession>
<keyword evidence="4" id="KW-1185">Reference proteome</keyword>
<comment type="caution">
    <text evidence="3">The sequence shown here is derived from an EMBL/GenBank/DDBJ whole genome shotgun (WGS) entry which is preliminary data.</text>
</comment>